<proteinExistence type="predicted"/>
<organism evidence="1">
    <name type="scientific">marine metagenome</name>
    <dbReference type="NCBI Taxonomy" id="408172"/>
    <lineage>
        <taxon>unclassified sequences</taxon>
        <taxon>metagenomes</taxon>
        <taxon>ecological metagenomes</taxon>
    </lineage>
</organism>
<dbReference type="EMBL" id="UINC01096951">
    <property type="protein sequence ID" value="SVC54261.1"/>
    <property type="molecule type" value="Genomic_DNA"/>
</dbReference>
<dbReference type="AlphaFoldDB" id="A0A382N3X3"/>
<gene>
    <name evidence="1" type="ORF">METZ01_LOCUS307115</name>
</gene>
<protein>
    <submittedName>
        <fullName evidence="1">Uncharacterized protein</fullName>
    </submittedName>
</protein>
<sequence length="84" mass="9480">MAGNRIVETRPFIPYDKLLCDFLVDLSAELRSSEQSSDYPDIMAFAFWCRKANITKLKAEFNNGETRLGLGVVFHITPSNVPVN</sequence>
<accession>A0A382N3X3</accession>
<reference evidence="1" key="1">
    <citation type="submission" date="2018-05" db="EMBL/GenBank/DDBJ databases">
        <authorList>
            <person name="Lanie J.A."/>
            <person name="Ng W.-L."/>
            <person name="Kazmierczak K.M."/>
            <person name="Andrzejewski T.M."/>
            <person name="Davidsen T.M."/>
            <person name="Wayne K.J."/>
            <person name="Tettelin H."/>
            <person name="Glass J.I."/>
            <person name="Rusch D."/>
            <person name="Podicherti R."/>
            <person name="Tsui H.-C.T."/>
            <person name="Winkler M.E."/>
        </authorList>
    </citation>
    <scope>NUCLEOTIDE SEQUENCE</scope>
</reference>
<name>A0A382N3X3_9ZZZZ</name>
<feature type="non-terminal residue" evidence="1">
    <location>
        <position position="84"/>
    </location>
</feature>
<evidence type="ECO:0000313" key="1">
    <source>
        <dbReference type="EMBL" id="SVC54261.1"/>
    </source>
</evidence>